<evidence type="ECO:0000313" key="9">
    <source>
        <dbReference type="EMBL" id="PEN14040.1"/>
    </source>
</evidence>
<dbReference type="InterPro" id="IPR000522">
    <property type="entry name" value="ABC_transptr_permease_BtuC"/>
</dbReference>
<keyword evidence="5 8" id="KW-0812">Transmembrane</keyword>
<dbReference type="GO" id="GO:0033214">
    <property type="term" value="P:siderophore-iron import into cell"/>
    <property type="evidence" value="ECO:0007669"/>
    <property type="project" value="TreeGrafter"/>
</dbReference>
<dbReference type="EMBL" id="PDEQ01000003">
    <property type="protein sequence ID" value="PEN14040.1"/>
    <property type="molecule type" value="Genomic_DNA"/>
</dbReference>
<keyword evidence="6 8" id="KW-1133">Transmembrane helix</keyword>
<feature type="transmembrane region" description="Helical" evidence="8">
    <location>
        <begin position="315"/>
        <end position="333"/>
    </location>
</feature>
<feature type="transmembrane region" description="Helical" evidence="8">
    <location>
        <begin position="66"/>
        <end position="83"/>
    </location>
</feature>
<dbReference type="GO" id="GO:0022857">
    <property type="term" value="F:transmembrane transporter activity"/>
    <property type="evidence" value="ECO:0007669"/>
    <property type="project" value="InterPro"/>
</dbReference>
<comment type="similarity">
    <text evidence="2">Belongs to the binding-protein-dependent transport system permease family. FecCD subfamily.</text>
</comment>
<evidence type="ECO:0000256" key="4">
    <source>
        <dbReference type="ARBA" id="ARBA00022475"/>
    </source>
</evidence>
<accession>A0A2A8CZI8</accession>
<keyword evidence="4" id="KW-1003">Cell membrane</keyword>
<dbReference type="Gene3D" id="1.10.3470.10">
    <property type="entry name" value="ABC transporter involved in vitamin B12 uptake, BtuC"/>
    <property type="match status" value="1"/>
</dbReference>
<dbReference type="Pfam" id="PF01032">
    <property type="entry name" value="FecCD"/>
    <property type="match status" value="1"/>
</dbReference>
<feature type="transmembrane region" description="Helical" evidence="8">
    <location>
        <begin position="155"/>
        <end position="176"/>
    </location>
</feature>
<dbReference type="PANTHER" id="PTHR30472">
    <property type="entry name" value="FERRIC ENTEROBACTIN TRANSPORT SYSTEM PERMEASE PROTEIN"/>
    <property type="match status" value="1"/>
</dbReference>
<evidence type="ECO:0000313" key="10">
    <source>
        <dbReference type="Proteomes" id="UP000220102"/>
    </source>
</evidence>
<sequence length="341" mass="35319">MIRKWLIGLVLVVSVAVTVACGVAIGSTDIALLDVVRVIASRLGVADAAPPATIDRIIWDLRMPRVVLAMLVGGGLSIIGVAMQTLVRNPLAEPYILGISGGATAGASLFYLGFLPPVISKTLSMPVAAFAGGLATIVIVYLVARTESRVSVARLLLAGVAMSALTSSITSFITFSSPEPDALRAVLFWLLGSFSGARWALIPGAAVVSVVGAILLTALARPLDAMLMGEEPAYHLGVPVESLKRGLLVLAALVTGVLVSTSGAIGFVGLIIPHAVRMVAGVTHRTLVPASFLTGGLFMVWADLAARTLLPAQELPVGILTALCGVPFFLWLLRQRGTTSS</sequence>
<reference evidence="9 10" key="1">
    <citation type="submission" date="2017-10" db="EMBL/GenBank/DDBJ databases">
        <title>Draft genome of Longibacter Salinarum.</title>
        <authorList>
            <person name="Goh K.M."/>
            <person name="Shamsir M.S."/>
            <person name="Lim S.W."/>
        </authorList>
    </citation>
    <scope>NUCLEOTIDE SEQUENCE [LARGE SCALE GENOMIC DNA]</scope>
    <source>
        <strain evidence="9 10">KCTC 52045</strain>
    </source>
</reference>
<dbReference type="Proteomes" id="UP000220102">
    <property type="component" value="Unassembled WGS sequence"/>
</dbReference>
<dbReference type="FunFam" id="1.10.3470.10:FF:000001">
    <property type="entry name" value="Vitamin B12 ABC transporter permease BtuC"/>
    <property type="match status" value="1"/>
</dbReference>
<dbReference type="PROSITE" id="PS51257">
    <property type="entry name" value="PROKAR_LIPOPROTEIN"/>
    <property type="match status" value="1"/>
</dbReference>
<dbReference type="SUPFAM" id="SSF81345">
    <property type="entry name" value="ABC transporter involved in vitamin B12 uptake, BtuC"/>
    <property type="match status" value="1"/>
</dbReference>
<organism evidence="9 10">
    <name type="scientific">Longibacter salinarum</name>
    <dbReference type="NCBI Taxonomy" id="1850348"/>
    <lineage>
        <taxon>Bacteria</taxon>
        <taxon>Pseudomonadati</taxon>
        <taxon>Rhodothermota</taxon>
        <taxon>Rhodothermia</taxon>
        <taxon>Rhodothermales</taxon>
        <taxon>Salisaetaceae</taxon>
        <taxon>Longibacter</taxon>
    </lineage>
</organism>
<keyword evidence="3" id="KW-0813">Transport</keyword>
<evidence type="ECO:0000256" key="3">
    <source>
        <dbReference type="ARBA" id="ARBA00022448"/>
    </source>
</evidence>
<feature type="transmembrane region" description="Helical" evidence="8">
    <location>
        <begin position="95"/>
        <end position="119"/>
    </location>
</feature>
<proteinExistence type="inferred from homology"/>
<evidence type="ECO:0000256" key="6">
    <source>
        <dbReference type="ARBA" id="ARBA00022989"/>
    </source>
</evidence>
<feature type="transmembrane region" description="Helical" evidence="8">
    <location>
        <begin position="287"/>
        <end position="306"/>
    </location>
</feature>
<comment type="caution">
    <text evidence="9">The sequence shown here is derived from an EMBL/GenBank/DDBJ whole genome shotgun (WGS) entry which is preliminary data.</text>
</comment>
<evidence type="ECO:0000256" key="1">
    <source>
        <dbReference type="ARBA" id="ARBA00004651"/>
    </source>
</evidence>
<comment type="subcellular location">
    <subcellularLocation>
        <location evidence="1">Cell membrane</location>
        <topology evidence="1">Multi-pass membrane protein</topology>
    </subcellularLocation>
</comment>
<evidence type="ECO:0000256" key="7">
    <source>
        <dbReference type="ARBA" id="ARBA00023136"/>
    </source>
</evidence>
<dbReference type="OrthoDB" id="9811721at2"/>
<name>A0A2A8CZI8_9BACT</name>
<keyword evidence="10" id="KW-1185">Reference proteome</keyword>
<dbReference type="CDD" id="cd06550">
    <property type="entry name" value="TM_ABC_iron-siderophores_like"/>
    <property type="match status" value="1"/>
</dbReference>
<dbReference type="PANTHER" id="PTHR30472:SF67">
    <property type="entry name" value="PERMEASE OF ABC TRANSPORTER-RELATED"/>
    <property type="match status" value="1"/>
</dbReference>
<evidence type="ECO:0000256" key="5">
    <source>
        <dbReference type="ARBA" id="ARBA00022692"/>
    </source>
</evidence>
<evidence type="ECO:0000256" key="8">
    <source>
        <dbReference type="SAM" id="Phobius"/>
    </source>
</evidence>
<dbReference type="RefSeq" id="WP_098075204.1">
    <property type="nucleotide sequence ID" value="NZ_PDEQ01000003.1"/>
</dbReference>
<feature type="transmembrane region" description="Helical" evidence="8">
    <location>
        <begin position="196"/>
        <end position="219"/>
    </location>
</feature>
<evidence type="ECO:0000256" key="2">
    <source>
        <dbReference type="ARBA" id="ARBA00007935"/>
    </source>
</evidence>
<protein>
    <submittedName>
        <fullName evidence="9">ABC transporter permease</fullName>
    </submittedName>
</protein>
<feature type="transmembrane region" description="Helical" evidence="8">
    <location>
        <begin position="125"/>
        <end position="143"/>
    </location>
</feature>
<feature type="transmembrane region" description="Helical" evidence="8">
    <location>
        <begin position="247"/>
        <end position="275"/>
    </location>
</feature>
<dbReference type="AlphaFoldDB" id="A0A2A8CZI8"/>
<dbReference type="InterPro" id="IPR037294">
    <property type="entry name" value="ABC_BtuC-like"/>
</dbReference>
<keyword evidence="7 8" id="KW-0472">Membrane</keyword>
<gene>
    <name evidence="9" type="ORF">CRI94_08315</name>
</gene>
<dbReference type="GO" id="GO:0005886">
    <property type="term" value="C:plasma membrane"/>
    <property type="evidence" value="ECO:0007669"/>
    <property type="project" value="UniProtKB-SubCell"/>
</dbReference>